<dbReference type="AlphaFoldDB" id="A0A9P0MTA3"/>
<name>A0A9P0MTA3_NEZVI</name>
<organism evidence="1 2">
    <name type="scientific">Nezara viridula</name>
    <name type="common">Southern green stink bug</name>
    <name type="synonym">Cimex viridulus</name>
    <dbReference type="NCBI Taxonomy" id="85310"/>
    <lineage>
        <taxon>Eukaryota</taxon>
        <taxon>Metazoa</taxon>
        <taxon>Ecdysozoa</taxon>
        <taxon>Arthropoda</taxon>
        <taxon>Hexapoda</taxon>
        <taxon>Insecta</taxon>
        <taxon>Pterygota</taxon>
        <taxon>Neoptera</taxon>
        <taxon>Paraneoptera</taxon>
        <taxon>Hemiptera</taxon>
        <taxon>Heteroptera</taxon>
        <taxon>Panheteroptera</taxon>
        <taxon>Pentatomomorpha</taxon>
        <taxon>Pentatomoidea</taxon>
        <taxon>Pentatomidae</taxon>
        <taxon>Pentatominae</taxon>
        <taxon>Nezara</taxon>
    </lineage>
</organism>
<sequence length="84" mass="9478">MKSSVPTRGSWNGFKTYFFGGISQCCPLFPATMGLNIPKEGVEPHSSRRLPWAPVCRGEVYSIQSRFTIYRSIDSFMACNILRP</sequence>
<dbReference type="EMBL" id="OV725082">
    <property type="protein sequence ID" value="CAH1406373.1"/>
    <property type="molecule type" value="Genomic_DNA"/>
</dbReference>
<proteinExistence type="predicted"/>
<keyword evidence="2" id="KW-1185">Reference proteome</keyword>
<evidence type="ECO:0000313" key="2">
    <source>
        <dbReference type="Proteomes" id="UP001152798"/>
    </source>
</evidence>
<evidence type="ECO:0000313" key="1">
    <source>
        <dbReference type="EMBL" id="CAH1406373.1"/>
    </source>
</evidence>
<accession>A0A9P0MTA3</accession>
<gene>
    <name evidence="1" type="ORF">NEZAVI_LOCUS14327</name>
</gene>
<protein>
    <submittedName>
        <fullName evidence="1">Uncharacterized protein</fullName>
    </submittedName>
</protein>
<reference evidence="1" key="1">
    <citation type="submission" date="2022-01" db="EMBL/GenBank/DDBJ databases">
        <authorList>
            <person name="King R."/>
        </authorList>
    </citation>
    <scope>NUCLEOTIDE SEQUENCE</scope>
</reference>
<dbReference type="Proteomes" id="UP001152798">
    <property type="component" value="Chromosome 6"/>
</dbReference>